<keyword evidence="3" id="KW-1185">Reference proteome</keyword>
<gene>
    <name evidence="2" type="ORF">ESCO_000038</name>
</gene>
<name>A0A0M8MSY7_ESCWE</name>
<keyword evidence="1" id="KW-0732">Signal</keyword>
<feature type="signal peptide" evidence="1">
    <location>
        <begin position="1"/>
        <end position="15"/>
    </location>
</feature>
<comment type="caution">
    <text evidence="2">The sequence shown here is derived from an EMBL/GenBank/DDBJ whole genome shotgun (WGS) entry which is preliminary data.</text>
</comment>
<dbReference type="AlphaFoldDB" id="A0A0M8MSY7"/>
<proteinExistence type="predicted"/>
<evidence type="ECO:0000313" key="3">
    <source>
        <dbReference type="Proteomes" id="UP000053831"/>
    </source>
</evidence>
<dbReference type="PROSITE" id="PS51257">
    <property type="entry name" value="PROKAR_LIPOPROTEIN"/>
    <property type="match status" value="1"/>
</dbReference>
<dbReference type="EMBL" id="LGSR01000020">
    <property type="protein sequence ID" value="KOS18746.1"/>
    <property type="molecule type" value="Genomic_DNA"/>
</dbReference>
<evidence type="ECO:0000313" key="2">
    <source>
        <dbReference type="EMBL" id="KOS18746.1"/>
    </source>
</evidence>
<accession>A0A0M8MSY7</accession>
<dbReference type="Proteomes" id="UP000053831">
    <property type="component" value="Unassembled WGS sequence"/>
</dbReference>
<protein>
    <submittedName>
        <fullName evidence="2">Uncharacterized protein</fullName>
    </submittedName>
</protein>
<sequence length="77" mass="8593">MRLALVLLALPAALACKCIDTFDNNRVHVSGTRLCCQQWRGKMFNGDCMRQSIRKKLGGFEGCCEELEGSIHRSDCS</sequence>
<feature type="chain" id="PRO_5012204273" evidence="1">
    <location>
        <begin position="16"/>
        <end position="77"/>
    </location>
</feature>
<organism evidence="2 3">
    <name type="scientific">Escovopsis weberi</name>
    <dbReference type="NCBI Taxonomy" id="150374"/>
    <lineage>
        <taxon>Eukaryota</taxon>
        <taxon>Fungi</taxon>
        <taxon>Dikarya</taxon>
        <taxon>Ascomycota</taxon>
        <taxon>Pezizomycotina</taxon>
        <taxon>Sordariomycetes</taxon>
        <taxon>Hypocreomycetidae</taxon>
        <taxon>Hypocreales</taxon>
        <taxon>Hypocreaceae</taxon>
        <taxon>Escovopsis</taxon>
    </lineage>
</organism>
<reference evidence="2 3" key="1">
    <citation type="submission" date="2015-07" db="EMBL/GenBank/DDBJ databases">
        <title>The genome of the fungus Escovopsis weberi, a specialized disease agent of ant agriculture.</title>
        <authorList>
            <person name="de Man T.J."/>
            <person name="Stajich J.E."/>
            <person name="Kubicek C.P."/>
            <person name="Chenthamara K."/>
            <person name="Atanasova L."/>
            <person name="Druzhinina I.S."/>
            <person name="Birnbaum S."/>
            <person name="Barribeau S.M."/>
            <person name="Teiling C."/>
            <person name="Suen G."/>
            <person name="Currie C."/>
            <person name="Gerardo N.M."/>
        </authorList>
    </citation>
    <scope>NUCLEOTIDE SEQUENCE [LARGE SCALE GENOMIC DNA]</scope>
</reference>
<evidence type="ECO:0000256" key="1">
    <source>
        <dbReference type="SAM" id="SignalP"/>
    </source>
</evidence>